<name>A0A375HUV8_9BURK</name>
<feature type="signal peptide" evidence="1">
    <location>
        <begin position="1"/>
        <end position="26"/>
    </location>
</feature>
<feature type="chain" id="PRO_5041071246" evidence="1">
    <location>
        <begin position="27"/>
        <end position="51"/>
    </location>
</feature>
<dbReference type="EMBL" id="OFSP01000070">
    <property type="protein sequence ID" value="SOY76930.1"/>
    <property type="molecule type" value="Genomic_DNA"/>
</dbReference>
<sequence length="51" mass="5310">MSNIKKAVFGALMTITLLGGAVSASAQPVCQPQHPGQTCEYDAVLKTCICN</sequence>
<geneLocation type="plasmid" evidence="8">
    <name>cbm2594_p</name>
</geneLocation>
<protein>
    <submittedName>
        <fullName evidence="2">Uncharacterized protein</fullName>
    </submittedName>
</protein>
<geneLocation type="plasmid" evidence="5">
    <name>CBM2636p</name>
</geneLocation>
<proteinExistence type="predicted"/>
<dbReference type="EMBL" id="LT984815">
    <property type="protein sequence ID" value="SPD69708.1"/>
    <property type="molecule type" value="Genomic_DNA"/>
</dbReference>
<reference evidence="6 7" key="1">
    <citation type="submission" date="2018-01" db="EMBL/GenBank/DDBJ databases">
        <authorList>
            <person name="Clerissi C."/>
        </authorList>
    </citation>
    <scope>NUCLEOTIDE SEQUENCE</scope>
    <source>
        <strain evidence="3">Cupriavidus taiwanensis LMG 19430</strain>
        <strain evidence="2">Cupriavidus taiwanensis STM 3521</strain>
        <strain evidence="4">Cupriavidus taiwanensis STM 6021</strain>
        <strain evidence="5">Cupriavidus taiwanensis SWF 66322</strain>
        <plasmid evidence="7">cbm2586_p</plasmid>
        <plasmid evidence="8">cbm2594_p</plasmid>
        <plasmid evidence="5">CBM2636p</plasmid>
        <plasmid evidence="6">cbm2636p</plasmid>
    </source>
</reference>
<dbReference type="Proteomes" id="UP000256297">
    <property type="component" value="Plasmid CBM2589_p"/>
</dbReference>
<evidence type="ECO:0000313" key="6">
    <source>
        <dbReference type="Proteomes" id="UP000254259"/>
    </source>
</evidence>
<keyword evidence="5" id="KW-0614">Plasmid</keyword>
<geneLocation type="plasmid" evidence="6">
    <name>cbm2636p</name>
</geneLocation>
<dbReference type="AlphaFoldDB" id="A0A375HUV8"/>
<keyword evidence="1" id="KW-0732">Signal</keyword>
<evidence type="ECO:0000313" key="2">
    <source>
        <dbReference type="EMBL" id="SOY76930.1"/>
    </source>
</evidence>
<evidence type="ECO:0000313" key="7">
    <source>
        <dbReference type="Proteomes" id="UP000257016"/>
    </source>
</evidence>
<dbReference type="EMBL" id="OGUU01000037">
    <property type="protein sequence ID" value="SPC25378.1"/>
    <property type="molecule type" value="Genomic_DNA"/>
</dbReference>
<evidence type="ECO:0000313" key="3">
    <source>
        <dbReference type="EMBL" id="SOY78056.1"/>
    </source>
</evidence>
<organism evidence="2">
    <name type="scientific">Cupriavidus taiwanensis</name>
    <dbReference type="NCBI Taxonomy" id="164546"/>
    <lineage>
        <taxon>Bacteria</taxon>
        <taxon>Pseudomonadati</taxon>
        <taxon>Pseudomonadota</taxon>
        <taxon>Betaproteobacteria</taxon>
        <taxon>Burkholderiales</taxon>
        <taxon>Burkholderiaceae</taxon>
        <taxon>Cupriavidus</taxon>
    </lineage>
</organism>
<dbReference type="EMBL" id="OFSN01000059">
    <property type="protein sequence ID" value="SOY78056.1"/>
    <property type="molecule type" value="Genomic_DNA"/>
</dbReference>
<gene>
    <name evidence="3" type="ORF">CBM2586_P380012</name>
    <name evidence="2" type="ORF">CBM2589_P370012</name>
    <name evidence="4" type="ORF">CBM2594_P300011</name>
    <name evidence="5" type="ORF">CBM2636_P20395</name>
</gene>
<dbReference type="Proteomes" id="UP000257139">
    <property type="component" value="Plasmid CBM2594_p"/>
</dbReference>
<accession>A0A375HUV8</accession>
<evidence type="ECO:0000313" key="4">
    <source>
        <dbReference type="EMBL" id="SPC25378.1"/>
    </source>
</evidence>
<evidence type="ECO:0000313" key="5">
    <source>
        <dbReference type="EMBL" id="SPD69708.1"/>
    </source>
</evidence>
<dbReference type="Proteomes" id="UP000254259">
    <property type="component" value="Plasmid CBM2636p"/>
</dbReference>
<geneLocation type="plasmid" evidence="7">
    <name>cbm2586_p</name>
</geneLocation>
<evidence type="ECO:0000256" key="1">
    <source>
        <dbReference type="SAM" id="SignalP"/>
    </source>
</evidence>
<evidence type="ECO:0000313" key="8">
    <source>
        <dbReference type="Proteomes" id="UP000257139"/>
    </source>
</evidence>
<dbReference type="Proteomes" id="UP000257016">
    <property type="component" value="Unassembled WGS sequence"/>
</dbReference>